<reference evidence="1 2" key="1">
    <citation type="submission" date="2023-07" db="EMBL/GenBank/DDBJ databases">
        <title>Sorghum-associated microbial communities from plants grown in Nebraska, USA.</title>
        <authorList>
            <person name="Schachtman D."/>
        </authorList>
    </citation>
    <scope>NUCLEOTIDE SEQUENCE [LARGE SCALE GENOMIC DNA]</scope>
    <source>
        <strain evidence="1 2">BE190</strain>
    </source>
</reference>
<sequence length="172" mass="18413">MKIKVIFLLAGSIAVLLAAFYYLRPVPVVQDNGAIEVKALPLAAVSSSTSSASIAIKNNAAFVSEPPIAGAPSGGFDAEALVAKLALSEDNGKIEFVKNTQGVIIKELDQDPASISFQKPLREYGYLNGKVNSMTRYEYSSGKVTAYKLHVAYDSAGEVSDYRESSTTHDFQ</sequence>
<dbReference type="EMBL" id="JAVDVX010000001">
    <property type="protein sequence ID" value="MDR7088876.1"/>
    <property type="molecule type" value="Genomic_DNA"/>
</dbReference>
<protein>
    <submittedName>
        <fullName evidence="1">Uncharacterized protein</fullName>
    </submittedName>
</protein>
<comment type="caution">
    <text evidence="1">The sequence shown here is derived from an EMBL/GenBank/DDBJ whole genome shotgun (WGS) entry which is preliminary data.</text>
</comment>
<organism evidence="1 2">
    <name type="scientific">Cellvibrio fibrivorans</name>
    <dbReference type="NCBI Taxonomy" id="126350"/>
    <lineage>
        <taxon>Bacteria</taxon>
        <taxon>Pseudomonadati</taxon>
        <taxon>Pseudomonadota</taxon>
        <taxon>Gammaproteobacteria</taxon>
        <taxon>Cellvibrionales</taxon>
        <taxon>Cellvibrionaceae</taxon>
        <taxon>Cellvibrio</taxon>
    </lineage>
</organism>
<evidence type="ECO:0000313" key="1">
    <source>
        <dbReference type="EMBL" id="MDR7088876.1"/>
    </source>
</evidence>
<proteinExistence type="predicted"/>
<name>A0ABU1UUM4_9GAMM</name>
<dbReference type="RefSeq" id="WP_310069097.1">
    <property type="nucleotide sequence ID" value="NZ_JAVDVX010000001.1"/>
</dbReference>
<accession>A0ABU1UUM4</accession>
<keyword evidence="2" id="KW-1185">Reference proteome</keyword>
<dbReference type="Proteomes" id="UP001253595">
    <property type="component" value="Unassembled WGS sequence"/>
</dbReference>
<evidence type="ECO:0000313" key="2">
    <source>
        <dbReference type="Proteomes" id="UP001253595"/>
    </source>
</evidence>
<gene>
    <name evidence="1" type="ORF">J2X05_000879</name>
</gene>